<dbReference type="GeneID" id="25902788"/>
<gene>
    <name evidence="2" type="ORF">SARC_02284</name>
</gene>
<dbReference type="EMBL" id="KQ241697">
    <property type="protein sequence ID" value="KNC85523.1"/>
    <property type="molecule type" value="Genomic_DNA"/>
</dbReference>
<evidence type="ECO:0000313" key="3">
    <source>
        <dbReference type="Proteomes" id="UP000054560"/>
    </source>
</evidence>
<feature type="compositionally biased region" description="Polar residues" evidence="1">
    <location>
        <begin position="54"/>
        <end position="64"/>
    </location>
</feature>
<dbReference type="AlphaFoldDB" id="A0A0L0GB91"/>
<organism evidence="2 3">
    <name type="scientific">Sphaeroforma arctica JP610</name>
    <dbReference type="NCBI Taxonomy" id="667725"/>
    <lineage>
        <taxon>Eukaryota</taxon>
        <taxon>Ichthyosporea</taxon>
        <taxon>Ichthyophonida</taxon>
        <taxon>Sphaeroforma</taxon>
    </lineage>
</organism>
<protein>
    <submittedName>
        <fullName evidence="2">Uncharacterized protein</fullName>
    </submittedName>
</protein>
<feature type="compositionally biased region" description="Basic and acidic residues" evidence="1">
    <location>
        <begin position="13"/>
        <end position="22"/>
    </location>
</feature>
<dbReference type="Proteomes" id="UP000054560">
    <property type="component" value="Unassembled WGS sequence"/>
</dbReference>
<keyword evidence="3" id="KW-1185">Reference proteome</keyword>
<accession>A0A0L0GB91</accession>
<dbReference type="RefSeq" id="XP_014159425.1">
    <property type="nucleotide sequence ID" value="XM_014303950.1"/>
</dbReference>
<proteinExistence type="predicted"/>
<sequence>MAEASIRAASKVQGDRMLREQLRVQNKRQNSQTTNHPESSTTATNKRHKPDNGAPNQPQPTGQAQEKKRSREERSCPYCKIMPGPHRVRSMSQDGFESGQAG</sequence>
<feature type="region of interest" description="Disordered" evidence="1">
    <location>
        <begin position="1"/>
        <end position="102"/>
    </location>
</feature>
<feature type="compositionally biased region" description="Basic and acidic residues" evidence="1">
    <location>
        <begin position="65"/>
        <end position="75"/>
    </location>
</feature>
<reference evidence="2 3" key="1">
    <citation type="submission" date="2011-02" db="EMBL/GenBank/DDBJ databases">
        <title>The Genome Sequence of Sphaeroforma arctica JP610.</title>
        <authorList>
            <consortium name="The Broad Institute Genome Sequencing Platform"/>
            <person name="Russ C."/>
            <person name="Cuomo C."/>
            <person name="Young S.K."/>
            <person name="Zeng Q."/>
            <person name="Gargeya S."/>
            <person name="Alvarado L."/>
            <person name="Berlin A."/>
            <person name="Chapman S.B."/>
            <person name="Chen Z."/>
            <person name="Freedman E."/>
            <person name="Gellesch M."/>
            <person name="Goldberg J."/>
            <person name="Griggs A."/>
            <person name="Gujja S."/>
            <person name="Heilman E."/>
            <person name="Heiman D."/>
            <person name="Howarth C."/>
            <person name="Mehta T."/>
            <person name="Neiman D."/>
            <person name="Pearson M."/>
            <person name="Roberts A."/>
            <person name="Saif S."/>
            <person name="Shea T."/>
            <person name="Shenoy N."/>
            <person name="Sisk P."/>
            <person name="Stolte C."/>
            <person name="Sykes S."/>
            <person name="White J."/>
            <person name="Yandava C."/>
            <person name="Burger G."/>
            <person name="Gray M.W."/>
            <person name="Holland P.W.H."/>
            <person name="King N."/>
            <person name="Lang F.B.F."/>
            <person name="Roger A.J."/>
            <person name="Ruiz-Trillo I."/>
            <person name="Haas B."/>
            <person name="Nusbaum C."/>
            <person name="Birren B."/>
        </authorList>
    </citation>
    <scope>NUCLEOTIDE SEQUENCE [LARGE SCALE GENOMIC DNA]</scope>
    <source>
        <strain evidence="2 3">JP610</strain>
    </source>
</reference>
<feature type="compositionally biased region" description="Polar residues" evidence="1">
    <location>
        <begin position="23"/>
        <end position="44"/>
    </location>
</feature>
<name>A0A0L0GB91_9EUKA</name>
<evidence type="ECO:0000313" key="2">
    <source>
        <dbReference type="EMBL" id="KNC85523.1"/>
    </source>
</evidence>
<evidence type="ECO:0000256" key="1">
    <source>
        <dbReference type="SAM" id="MobiDB-lite"/>
    </source>
</evidence>